<feature type="transmembrane region" description="Helical" evidence="4">
    <location>
        <begin position="20"/>
        <end position="41"/>
    </location>
</feature>
<evidence type="ECO:0000256" key="1">
    <source>
        <dbReference type="ARBA" id="ARBA00022737"/>
    </source>
</evidence>
<evidence type="ECO:0000256" key="4">
    <source>
        <dbReference type="SAM" id="Phobius"/>
    </source>
</evidence>
<dbReference type="Pfam" id="PF12796">
    <property type="entry name" value="Ank_2"/>
    <property type="match status" value="1"/>
</dbReference>
<dbReference type="EMBL" id="KX491674">
    <property type="protein sequence ID" value="AOO94038.1"/>
    <property type="molecule type" value="Genomic_DNA"/>
</dbReference>
<dbReference type="PANTHER" id="PTHR24171">
    <property type="entry name" value="ANKYRIN REPEAT DOMAIN-CONTAINING PROTEIN 39-RELATED"/>
    <property type="match status" value="1"/>
</dbReference>
<feature type="repeat" description="ANK" evidence="3">
    <location>
        <begin position="105"/>
        <end position="137"/>
    </location>
</feature>
<keyword evidence="1" id="KW-0677">Repeat</keyword>
<dbReference type="Pfam" id="PF13637">
    <property type="entry name" value="Ank_4"/>
    <property type="match status" value="1"/>
</dbReference>
<keyword evidence="2 3" id="KW-0040">ANK repeat</keyword>
<feature type="repeat" description="ANK" evidence="3">
    <location>
        <begin position="72"/>
        <end position="104"/>
    </location>
</feature>
<keyword evidence="4" id="KW-1133">Transmembrane helix</keyword>
<evidence type="ECO:0000256" key="2">
    <source>
        <dbReference type="ARBA" id="ARBA00023043"/>
    </source>
</evidence>
<dbReference type="Gene3D" id="1.25.40.20">
    <property type="entry name" value="Ankyrin repeat-containing domain"/>
    <property type="match status" value="2"/>
</dbReference>
<evidence type="ECO:0000256" key="3">
    <source>
        <dbReference type="PROSITE-ProRule" id="PRU00023"/>
    </source>
</evidence>
<feature type="repeat" description="ANK" evidence="3">
    <location>
        <begin position="139"/>
        <end position="171"/>
    </location>
</feature>
<evidence type="ECO:0000313" key="5">
    <source>
        <dbReference type="EMBL" id="AOO94038.1"/>
    </source>
</evidence>
<protein>
    <submittedName>
        <fullName evidence="5">Ankyrin</fullName>
    </submittedName>
</protein>
<dbReference type="PANTHER" id="PTHR24171:SF9">
    <property type="entry name" value="ANKYRIN REPEAT DOMAIN-CONTAINING PROTEIN 39"/>
    <property type="match status" value="1"/>
</dbReference>
<dbReference type="InterPro" id="IPR002110">
    <property type="entry name" value="Ankyrin_rpt"/>
</dbReference>
<dbReference type="InterPro" id="IPR036770">
    <property type="entry name" value="Ankyrin_rpt-contain_sf"/>
</dbReference>
<reference evidence="5" key="2">
    <citation type="journal article" date="2016" name="Front. Microbiol.">
        <title>The Regulatory Protein RosR Affects Rhizobium leguminosarum bv. trifolii Protein Profiles, Cell Surface Properties, and Symbiosis with Clover.</title>
        <authorList>
            <person name="Rachwal K."/>
            <person name="Boguszewska A."/>
            <person name="Kopcinska J."/>
            <person name="Karas M."/>
            <person name="Tchorzewski M."/>
            <person name="Janczarek M."/>
        </authorList>
    </citation>
    <scope>NUCLEOTIDE SEQUENCE</scope>
    <source>
        <strain evidence="5">Rt24.2</strain>
    </source>
</reference>
<keyword evidence="4" id="KW-0812">Transmembrane</keyword>
<dbReference type="AlphaFoldDB" id="A0A1C9I4X7"/>
<organism evidence="5">
    <name type="scientific">Rhizobium leguminosarum bv. trifolii</name>
    <dbReference type="NCBI Taxonomy" id="386"/>
    <lineage>
        <taxon>Bacteria</taxon>
        <taxon>Pseudomonadati</taxon>
        <taxon>Pseudomonadota</taxon>
        <taxon>Alphaproteobacteria</taxon>
        <taxon>Hyphomicrobiales</taxon>
        <taxon>Rhizobiaceae</taxon>
        <taxon>Rhizobium/Agrobacterium group</taxon>
        <taxon>Rhizobium</taxon>
    </lineage>
</organism>
<dbReference type="PROSITE" id="PS50088">
    <property type="entry name" value="ANK_REPEAT"/>
    <property type="match status" value="3"/>
</dbReference>
<dbReference type="SMART" id="SM00248">
    <property type="entry name" value="ANK"/>
    <property type="match status" value="5"/>
</dbReference>
<proteinExistence type="predicted"/>
<dbReference type="PRINTS" id="PR01415">
    <property type="entry name" value="ANKYRIN"/>
</dbReference>
<dbReference type="SUPFAM" id="SSF48403">
    <property type="entry name" value="Ankyrin repeat"/>
    <property type="match status" value="1"/>
</dbReference>
<keyword evidence="4" id="KW-0472">Membrane</keyword>
<dbReference type="PROSITE" id="PS50297">
    <property type="entry name" value="ANK_REP_REGION"/>
    <property type="match status" value="3"/>
</dbReference>
<reference evidence="5" key="1">
    <citation type="journal article" date="2015" name="BMC Genomics">
        <title>Transcriptome profiling of a Rhizobium leguminosarum bv. trifolii rosR mutant reveals the role of the transcriptional regulator RosR in motility, synthesis of cell-surface components, and other cellular processes.</title>
        <authorList>
            <person name="Rachwal K."/>
            <person name="Matczynska E."/>
            <person name="Janczarek M."/>
        </authorList>
    </citation>
    <scope>NUCLEOTIDE SEQUENCE</scope>
    <source>
        <strain evidence="5">Rt24.2</strain>
    </source>
</reference>
<sequence>MGRVLERNTAHTNPDQTEIVPVNVLIATVAALIIGVMPSWAGPLHDAAKDGDIARVTQLLSQSSDLSEPDEAGEPALIIASLAGRADVVALFLDRGADIEVRNKGGLTALHAAAYGGNLEVVKLLVAEGADVNDRKNFYQMSPLHGAAEEGRTEIVAFLLTNNADVEATERNGYTPLTQAGWRAHWDTAKLLMEAGAVCQKAELVGEPLYKECTKRQ</sequence>
<name>A0A1C9I4X7_RHILT</name>
<accession>A0A1C9I4X7</accession>